<dbReference type="GO" id="GO:0046316">
    <property type="term" value="F:gluconokinase activity"/>
    <property type="evidence" value="ECO:0007669"/>
    <property type="project" value="UniProtKB-EC"/>
</dbReference>
<comment type="pathway">
    <text evidence="1">Carbohydrate acid metabolism.</text>
</comment>
<name>A0A0J6UV48_9HYPH</name>
<evidence type="ECO:0000256" key="1">
    <source>
        <dbReference type="ARBA" id="ARBA00004761"/>
    </source>
</evidence>
<dbReference type="InterPro" id="IPR027417">
    <property type="entry name" value="P-loop_NTPase"/>
</dbReference>
<dbReference type="Pfam" id="PF13671">
    <property type="entry name" value="AAA_33"/>
    <property type="match status" value="1"/>
</dbReference>
<keyword evidence="7 10" id="KW-0067">ATP-binding</keyword>
<evidence type="ECO:0000256" key="6">
    <source>
        <dbReference type="ARBA" id="ARBA00022777"/>
    </source>
</evidence>
<evidence type="ECO:0000256" key="5">
    <source>
        <dbReference type="ARBA" id="ARBA00022741"/>
    </source>
</evidence>
<dbReference type="RefSeq" id="WP_048466061.1">
    <property type="nucleotide sequence ID" value="NZ_LABX01000183.1"/>
</dbReference>
<comment type="catalytic activity">
    <reaction evidence="9 10">
        <text>D-gluconate + ATP = 6-phospho-D-gluconate + ADP + H(+)</text>
        <dbReference type="Rhea" id="RHEA:19433"/>
        <dbReference type="ChEBI" id="CHEBI:15378"/>
        <dbReference type="ChEBI" id="CHEBI:18391"/>
        <dbReference type="ChEBI" id="CHEBI:30616"/>
        <dbReference type="ChEBI" id="CHEBI:58759"/>
        <dbReference type="ChEBI" id="CHEBI:456216"/>
        <dbReference type="EC" id="2.7.1.12"/>
    </reaction>
</comment>
<dbReference type="Gene3D" id="3.40.50.300">
    <property type="entry name" value="P-loop containing nucleotide triphosphate hydrolases"/>
    <property type="match status" value="1"/>
</dbReference>
<dbReference type="SUPFAM" id="SSF52540">
    <property type="entry name" value="P-loop containing nucleoside triphosphate hydrolases"/>
    <property type="match status" value="1"/>
</dbReference>
<protein>
    <recommendedName>
        <fullName evidence="3 10">Gluconokinase</fullName>
        <ecNumber evidence="3 10">2.7.1.12</ecNumber>
    </recommendedName>
</protein>
<accession>A0A0J6UV48</accession>
<dbReference type="InterPro" id="IPR006001">
    <property type="entry name" value="Therm_gnt_kin"/>
</dbReference>
<dbReference type="EC" id="2.7.1.12" evidence="3 10"/>
<dbReference type="PANTHER" id="PTHR43442:SF3">
    <property type="entry name" value="GLUCONOKINASE-RELATED"/>
    <property type="match status" value="1"/>
</dbReference>
<dbReference type="GO" id="GO:0005524">
    <property type="term" value="F:ATP binding"/>
    <property type="evidence" value="ECO:0007669"/>
    <property type="project" value="UniProtKB-KW"/>
</dbReference>
<evidence type="ECO:0000256" key="8">
    <source>
        <dbReference type="ARBA" id="ARBA00023064"/>
    </source>
</evidence>
<keyword evidence="4 10" id="KW-0808">Transferase</keyword>
<comment type="similarity">
    <text evidence="2 10">Belongs to the gluconokinase GntK/GntV family.</text>
</comment>
<evidence type="ECO:0000313" key="11">
    <source>
        <dbReference type="EMBL" id="KMO30096.1"/>
    </source>
</evidence>
<dbReference type="PATRIC" id="fig|270351.6.peg.2432"/>
<keyword evidence="8" id="KW-0311">Gluconate utilization</keyword>
<evidence type="ECO:0000256" key="10">
    <source>
        <dbReference type="RuleBase" id="RU363066"/>
    </source>
</evidence>
<dbReference type="GO" id="GO:0005737">
    <property type="term" value="C:cytoplasm"/>
    <property type="evidence" value="ECO:0007669"/>
    <property type="project" value="TreeGrafter"/>
</dbReference>
<organism evidence="11 12">
    <name type="scientific">Methylobacterium aquaticum</name>
    <dbReference type="NCBI Taxonomy" id="270351"/>
    <lineage>
        <taxon>Bacteria</taxon>
        <taxon>Pseudomonadati</taxon>
        <taxon>Pseudomonadota</taxon>
        <taxon>Alphaproteobacteria</taxon>
        <taxon>Hyphomicrobiales</taxon>
        <taxon>Methylobacteriaceae</taxon>
        <taxon>Methylobacterium</taxon>
    </lineage>
</organism>
<keyword evidence="6 10" id="KW-0418">Kinase</keyword>
<sequence>MDGAAARGTTTPPAVVVVMGVSGSGKTTVASLLAGRLGWEFEDGDDFHPAANVEKMQAGTPLTDEDRWPWLAAIAAWIDRLRAEGRHGVVTCSALKRAYREILVGDRPDVRLVYLKGDRALIGRRMAARHGHFMPTSLLDSQFRTLEEPAPEEHPLVVSVGATPQAIVATIGEVLTGRPVPGA</sequence>
<keyword evidence="5 10" id="KW-0547">Nucleotide-binding</keyword>
<reference evidence="11 12" key="1">
    <citation type="submission" date="2015-03" db="EMBL/GenBank/DDBJ databases">
        <title>Genome sequencing of Methylobacterium aquaticum DSM16371 type strain.</title>
        <authorList>
            <person name="Chaudhry V."/>
            <person name="Patil P.B."/>
        </authorList>
    </citation>
    <scope>NUCLEOTIDE SEQUENCE [LARGE SCALE GENOMIC DNA]</scope>
    <source>
        <strain evidence="11 12">DSM 16371</strain>
    </source>
</reference>
<dbReference type="PANTHER" id="PTHR43442">
    <property type="entry name" value="GLUCONOKINASE-RELATED"/>
    <property type="match status" value="1"/>
</dbReference>
<dbReference type="EMBL" id="LABX01000183">
    <property type="protein sequence ID" value="KMO30096.1"/>
    <property type="molecule type" value="Genomic_DNA"/>
</dbReference>
<comment type="caution">
    <text evidence="11">The sequence shown here is derived from an EMBL/GenBank/DDBJ whole genome shotgun (WGS) entry which is preliminary data.</text>
</comment>
<proteinExistence type="inferred from homology"/>
<evidence type="ECO:0000256" key="9">
    <source>
        <dbReference type="ARBA" id="ARBA00048090"/>
    </source>
</evidence>
<gene>
    <name evidence="11" type="ORF">VP06_22775</name>
</gene>
<evidence type="ECO:0000313" key="12">
    <source>
        <dbReference type="Proteomes" id="UP000035929"/>
    </source>
</evidence>
<dbReference type="Proteomes" id="UP000035929">
    <property type="component" value="Unassembled WGS sequence"/>
</dbReference>
<evidence type="ECO:0000256" key="3">
    <source>
        <dbReference type="ARBA" id="ARBA00012054"/>
    </source>
</evidence>
<evidence type="ECO:0000256" key="4">
    <source>
        <dbReference type="ARBA" id="ARBA00022679"/>
    </source>
</evidence>
<dbReference type="AlphaFoldDB" id="A0A0J6UV48"/>
<dbReference type="CDD" id="cd02021">
    <property type="entry name" value="GntK"/>
    <property type="match status" value="1"/>
</dbReference>
<dbReference type="FunFam" id="3.40.50.300:FF:000522">
    <property type="entry name" value="Gluconokinase"/>
    <property type="match status" value="1"/>
</dbReference>
<evidence type="ECO:0000256" key="7">
    <source>
        <dbReference type="ARBA" id="ARBA00022840"/>
    </source>
</evidence>
<dbReference type="NCBIfam" id="TIGR01313">
    <property type="entry name" value="therm_gnt_kin"/>
    <property type="match status" value="1"/>
</dbReference>
<dbReference type="GO" id="GO:0019521">
    <property type="term" value="P:D-gluconate metabolic process"/>
    <property type="evidence" value="ECO:0007669"/>
    <property type="project" value="UniProtKB-KW"/>
</dbReference>
<evidence type="ECO:0000256" key="2">
    <source>
        <dbReference type="ARBA" id="ARBA00008420"/>
    </source>
</evidence>